<comment type="caution">
    <text evidence="1">The sequence shown here is derived from an EMBL/GenBank/DDBJ whole genome shotgun (WGS) entry which is preliminary data.</text>
</comment>
<dbReference type="InterPro" id="IPR029058">
    <property type="entry name" value="AB_hydrolase_fold"/>
</dbReference>
<dbReference type="Pfam" id="PF06821">
    <property type="entry name" value="Ser_hydrolase"/>
    <property type="match status" value="1"/>
</dbReference>
<dbReference type="AlphaFoldDB" id="A0A4R2I639"/>
<dbReference type="OrthoDB" id="9804993at2"/>
<proteinExistence type="predicted"/>
<protein>
    <recommendedName>
        <fullName evidence="3">Alpha/beta hydrolase family protein</fullName>
    </recommendedName>
</protein>
<gene>
    <name evidence="1" type="ORF">EV646_11961</name>
</gene>
<dbReference type="Gene3D" id="3.40.50.1820">
    <property type="entry name" value="alpha/beta hydrolase"/>
    <property type="match status" value="1"/>
</dbReference>
<name>A0A4R2I639_9ACTN</name>
<keyword evidence="2" id="KW-1185">Reference proteome</keyword>
<organism evidence="1 2">
    <name type="scientific">Kribbella antiqua</name>
    <dbReference type="NCBI Taxonomy" id="2512217"/>
    <lineage>
        <taxon>Bacteria</taxon>
        <taxon>Bacillati</taxon>
        <taxon>Actinomycetota</taxon>
        <taxon>Actinomycetes</taxon>
        <taxon>Propionibacteriales</taxon>
        <taxon>Kribbellaceae</taxon>
        <taxon>Kribbella</taxon>
    </lineage>
</organism>
<evidence type="ECO:0008006" key="3">
    <source>
        <dbReference type="Google" id="ProtNLM"/>
    </source>
</evidence>
<dbReference type="Proteomes" id="UP000295573">
    <property type="component" value="Unassembled WGS sequence"/>
</dbReference>
<evidence type="ECO:0000313" key="2">
    <source>
        <dbReference type="Proteomes" id="UP000295573"/>
    </source>
</evidence>
<dbReference type="GO" id="GO:0016787">
    <property type="term" value="F:hydrolase activity"/>
    <property type="evidence" value="ECO:0007669"/>
    <property type="project" value="InterPro"/>
</dbReference>
<evidence type="ECO:0000313" key="1">
    <source>
        <dbReference type="EMBL" id="TCO39019.1"/>
    </source>
</evidence>
<dbReference type="InterPro" id="IPR010662">
    <property type="entry name" value="RBBP9/YdeN"/>
</dbReference>
<accession>A0A4R2I639</accession>
<dbReference type="SUPFAM" id="SSF53474">
    <property type="entry name" value="alpha/beta-Hydrolases"/>
    <property type="match status" value="1"/>
</dbReference>
<dbReference type="RefSeq" id="WP_132157269.1">
    <property type="nucleotide sequence ID" value="NZ_SLWR01000019.1"/>
</dbReference>
<sequence length="187" mass="20023">MTFVIVPGLDGSDEHHWQSIWQTAWLPDAIRFEPTSWTAPDLDDWCQAITTAVAKATSPVTFITHSLGCHALAHWLTTTAPRPTSVRGAFLVAPPDPTAPTFPADRLPTFTSLPTAPINLPAVLIASDNDPYCTVNAAARLATAWSIPLITTGPQGHINSASNLNTWPLGQSLLTAFLAGQSLNIHL</sequence>
<dbReference type="EMBL" id="SLWR01000019">
    <property type="protein sequence ID" value="TCO39019.1"/>
    <property type="molecule type" value="Genomic_DNA"/>
</dbReference>
<reference evidence="1 2" key="1">
    <citation type="journal article" date="2015" name="Stand. Genomic Sci.">
        <title>Genomic Encyclopedia of Bacterial and Archaeal Type Strains, Phase III: the genomes of soil and plant-associated and newly described type strains.</title>
        <authorList>
            <person name="Whitman W.B."/>
            <person name="Woyke T."/>
            <person name="Klenk H.P."/>
            <person name="Zhou Y."/>
            <person name="Lilburn T.G."/>
            <person name="Beck B.J."/>
            <person name="De Vos P."/>
            <person name="Vandamme P."/>
            <person name="Eisen J.A."/>
            <person name="Garrity G."/>
            <person name="Hugenholtz P."/>
            <person name="Kyrpides N.C."/>
        </authorList>
    </citation>
    <scope>NUCLEOTIDE SEQUENCE [LARGE SCALE GENOMIC DNA]</scope>
    <source>
        <strain evidence="1 2">VKM Ac-2541</strain>
    </source>
</reference>